<reference evidence="2 3" key="1">
    <citation type="submission" date="2016-10" db="EMBL/GenBank/DDBJ databases">
        <title>Evaluation of Human, Veterinary and Environmental Mycobacterium chelonae Isolates by Core Genome Phylogenomic Analysis, Targeted Gene Comparison, and Anti-microbial Susceptibility Patterns: A Tale of Mistaken Identities.</title>
        <authorList>
            <person name="Fogelson S.B."/>
            <person name="Camus A.C."/>
            <person name="Lorenz W."/>
            <person name="Vasireddy R."/>
            <person name="Vasireddy S."/>
            <person name="Smith T."/>
            <person name="Brown-Elliott B.A."/>
            <person name="Wallace R.J.Jr."/>
            <person name="Hasan N.A."/>
            <person name="Reischl U."/>
            <person name="Sanchez S."/>
        </authorList>
    </citation>
    <scope>NUCLEOTIDE SEQUENCE [LARGE SCALE GENOMIC DNA]</scope>
    <source>
        <strain evidence="2 3">15515</strain>
    </source>
</reference>
<keyword evidence="1" id="KW-0812">Transmembrane</keyword>
<feature type="transmembrane region" description="Helical" evidence="1">
    <location>
        <begin position="70"/>
        <end position="91"/>
    </location>
</feature>
<protein>
    <submittedName>
        <fullName evidence="2">Uncharacterized protein</fullName>
    </submittedName>
</protein>
<accession>A0A0E3XMS7</accession>
<gene>
    <name evidence="2" type="ORF">BKG82_18040</name>
</gene>
<dbReference type="HOGENOM" id="CLU_155203_0_0_11"/>
<feature type="transmembrane region" description="Helical" evidence="1">
    <location>
        <begin position="44"/>
        <end position="64"/>
    </location>
</feature>
<dbReference type="RefSeq" id="WP_046252344.1">
    <property type="nucleotide sequence ID" value="NZ_CP010946.1"/>
</dbReference>
<evidence type="ECO:0000313" key="3">
    <source>
        <dbReference type="Proteomes" id="UP000180043"/>
    </source>
</evidence>
<organism evidence="2 3">
    <name type="scientific">Mycobacteroides chelonae</name>
    <name type="common">Mycobacterium chelonae</name>
    <dbReference type="NCBI Taxonomy" id="1774"/>
    <lineage>
        <taxon>Bacteria</taxon>
        <taxon>Bacillati</taxon>
        <taxon>Actinomycetota</taxon>
        <taxon>Actinomycetes</taxon>
        <taxon>Mycobacteriales</taxon>
        <taxon>Mycobacteriaceae</taxon>
        <taxon>Mycobacteroides</taxon>
    </lineage>
</organism>
<keyword evidence="1" id="KW-1133">Transmembrane helix</keyword>
<feature type="transmembrane region" description="Helical" evidence="1">
    <location>
        <begin position="103"/>
        <end position="121"/>
    </location>
</feature>
<evidence type="ECO:0000256" key="1">
    <source>
        <dbReference type="SAM" id="Phobius"/>
    </source>
</evidence>
<sequence length="122" mass="12893">MNLVVRIGLLELAFGAMMGWAVAANFLAPQLLKRIGVTNGRRFLQAHLDYIMMGILLIAVGLAVPGMPGWLAAVVVFGALLNPTLFLPMAFKENVTSTAVFKAVTFTSFVATSGGLALVAVQ</sequence>
<name>A0A0E3XMS7_MYCCH</name>
<dbReference type="OrthoDB" id="3684380at2"/>
<keyword evidence="1" id="KW-0472">Membrane</keyword>
<feature type="transmembrane region" description="Helical" evidence="1">
    <location>
        <begin position="12"/>
        <end position="32"/>
    </location>
</feature>
<evidence type="ECO:0000313" key="2">
    <source>
        <dbReference type="EMBL" id="OHU54174.1"/>
    </source>
</evidence>
<dbReference type="GeneID" id="31678009"/>
<dbReference type="Proteomes" id="UP000180043">
    <property type="component" value="Unassembled WGS sequence"/>
</dbReference>
<dbReference type="PATRIC" id="fig|1774.35.peg.436"/>
<dbReference type="AlphaFoldDB" id="A0A0E3XMS7"/>
<dbReference type="EMBL" id="MLIQ01000017">
    <property type="protein sequence ID" value="OHU54174.1"/>
    <property type="molecule type" value="Genomic_DNA"/>
</dbReference>
<comment type="caution">
    <text evidence="2">The sequence shown here is derived from an EMBL/GenBank/DDBJ whole genome shotgun (WGS) entry which is preliminary data.</text>
</comment>
<proteinExistence type="predicted"/>